<comment type="similarity">
    <text evidence="2 4">Belongs to the pyridoxal phosphate-binding protein YggS/PROSC family.</text>
</comment>
<dbReference type="Gene3D" id="3.20.20.10">
    <property type="entry name" value="Alanine racemase"/>
    <property type="match status" value="1"/>
</dbReference>
<evidence type="ECO:0000313" key="7">
    <source>
        <dbReference type="Proteomes" id="UP000553059"/>
    </source>
</evidence>
<dbReference type="InterPro" id="IPR001608">
    <property type="entry name" value="Ala_racemase_N"/>
</dbReference>
<evidence type="ECO:0000313" key="6">
    <source>
        <dbReference type="EMBL" id="HHY25949.1"/>
    </source>
</evidence>
<dbReference type="Pfam" id="PF01168">
    <property type="entry name" value="Ala_racemase_N"/>
    <property type="match status" value="1"/>
</dbReference>
<name>A0A7C6Z316_9FIRM</name>
<proteinExistence type="inferred from homology"/>
<dbReference type="InterPro" id="IPR029066">
    <property type="entry name" value="PLP-binding_barrel"/>
</dbReference>
<dbReference type="CDD" id="cd00635">
    <property type="entry name" value="PLPDE_III_YBL036c_like"/>
    <property type="match status" value="1"/>
</dbReference>
<organism evidence="6 7">
    <name type="scientific">Desulfitobacterium dehalogenans</name>
    <dbReference type="NCBI Taxonomy" id="36854"/>
    <lineage>
        <taxon>Bacteria</taxon>
        <taxon>Bacillati</taxon>
        <taxon>Bacillota</taxon>
        <taxon>Clostridia</taxon>
        <taxon>Eubacteriales</taxon>
        <taxon>Desulfitobacteriaceae</taxon>
        <taxon>Desulfitobacterium</taxon>
    </lineage>
</organism>
<sequence>MDISGNLSAVQQRIHQAAVKSGRDPSAIKLLAVSKTMSAGTVEKAYEAGQRFFAENRVQEWQDKVIQLPEDCEWHLIGRLQTNKVKYLDERVTLIHSLDRLSLLETLESQGAQRNIVWPTLVQVNIARDSQKAGLLEEEVEDFLTEAAGYKHIRVYGLMTIGALNASPEDTQGFFRQLRLLKERLEKKTLPHVNLKELSMGMSQDFEWAIQEGSTIIRVGRQIFGERIDTTNEYIKGGR</sequence>
<feature type="domain" description="Alanine racemase N-terminal" evidence="5">
    <location>
        <begin position="6"/>
        <end position="226"/>
    </location>
</feature>
<dbReference type="AlphaFoldDB" id="A0A7C6Z316"/>
<dbReference type="PIRSF" id="PIRSF004848">
    <property type="entry name" value="YBL036c_PLPDEIII"/>
    <property type="match status" value="1"/>
</dbReference>
<dbReference type="InterPro" id="IPR011078">
    <property type="entry name" value="PyrdxlP_homeostasis"/>
</dbReference>
<comment type="cofactor">
    <cofactor evidence="3">
        <name>pyridoxal 5'-phosphate</name>
        <dbReference type="ChEBI" id="CHEBI:597326"/>
    </cofactor>
</comment>
<comment type="caution">
    <text evidence="6">The sequence shown here is derived from an EMBL/GenBank/DDBJ whole genome shotgun (WGS) entry which is preliminary data.</text>
</comment>
<evidence type="ECO:0000256" key="2">
    <source>
        <dbReference type="HAMAP-Rule" id="MF_02087"/>
    </source>
</evidence>
<evidence type="ECO:0000259" key="5">
    <source>
        <dbReference type="Pfam" id="PF01168"/>
    </source>
</evidence>
<dbReference type="PANTHER" id="PTHR10146:SF14">
    <property type="entry name" value="PYRIDOXAL PHOSPHATE HOMEOSTASIS PROTEIN"/>
    <property type="match status" value="1"/>
</dbReference>
<dbReference type="HAMAP" id="MF_02087">
    <property type="entry name" value="PLP_homeostasis"/>
    <property type="match status" value="1"/>
</dbReference>
<protein>
    <recommendedName>
        <fullName evidence="2">Pyridoxal phosphate homeostasis protein</fullName>
        <shortName evidence="2">PLP homeostasis protein</shortName>
    </recommendedName>
</protein>
<accession>A0A7C6Z316</accession>
<gene>
    <name evidence="6" type="ORF">GX523_04205</name>
</gene>
<comment type="function">
    <text evidence="2">Pyridoxal 5'-phosphate (PLP)-binding protein, which is involved in PLP homeostasis.</text>
</comment>
<dbReference type="FunFam" id="3.20.20.10:FF:000018">
    <property type="entry name" value="Pyridoxal phosphate homeostasis protein"/>
    <property type="match status" value="1"/>
</dbReference>
<dbReference type="EMBL" id="DUTF01000095">
    <property type="protein sequence ID" value="HHY25949.1"/>
    <property type="molecule type" value="Genomic_DNA"/>
</dbReference>
<evidence type="ECO:0000256" key="4">
    <source>
        <dbReference type="RuleBase" id="RU004514"/>
    </source>
</evidence>
<keyword evidence="1 2" id="KW-0663">Pyridoxal phosphate</keyword>
<dbReference type="PANTHER" id="PTHR10146">
    <property type="entry name" value="PROLINE SYNTHETASE CO-TRANSCRIBED BACTERIAL HOMOLOG PROTEIN"/>
    <property type="match status" value="1"/>
</dbReference>
<dbReference type="SUPFAM" id="SSF51419">
    <property type="entry name" value="PLP-binding barrel"/>
    <property type="match status" value="1"/>
</dbReference>
<dbReference type="GO" id="GO:0030170">
    <property type="term" value="F:pyridoxal phosphate binding"/>
    <property type="evidence" value="ECO:0007669"/>
    <property type="project" value="UniProtKB-UniRule"/>
</dbReference>
<feature type="modified residue" description="N6-(pyridoxal phosphate)lysine" evidence="2 3">
    <location>
        <position position="35"/>
    </location>
</feature>
<evidence type="ECO:0000256" key="1">
    <source>
        <dbReference type="ARBA" id="ARBA00022898"/>
    </source>
</evidence>
<dbReference type="Proteomes" id="UP000553059">
    <property type="component" value="Unassembled WGS sequence"/>
</dbReference>
<evidence type="ECO:0000256" key="3">
    <source>
        <dbReference type="PIRSR" id="PIRSR004848-1"/>
    </source>
</evidence>
<dbReference type="NCBIfam" id="TIGR00044">
    <property type="entry name" value="YggS family pyridoxal phosphate-dependent enzyme"/>
    <property type="match status" value="1"/>
</dbReference>
<reference evidence="6 7" key="1">
    <citation type="journal article" date="2020" name="Biotechnol. Biofuels">
        <title>New insights from the biogas microbiome by comprehensive genome-resolved metagenomics of nearly 1600 species originating from multiple anaerobic digesters.</title>
        <authorList>
            <person name="Campanaro S."/>
            <person name="Treu L."/>
            <person name="Rodriguez-R L.M."/>
            <person name="Kovalovszki A."/>
            <person name="Ziels R.M."/>
            <person name="Maus I."/>
            <person name="Zhu X."/>
            <person name="Kougias P.G."/>
            <person name="Basile A."/>
            <person name="Luo G."/>
            <person name="Schluter A."/>
            <person name="Konstantinidis K.T."/>
            <person name="Angelidaki I."/>
        </authorList>
    </citation>
    <scope>NUCLEOTIDE SEQUENCE [LARGE SCALE GENOMIC DNA]</scope>
    <source>
        <strain evidence="6">AS05jafATM_4</strain>
    </source>
</reference>